<evidence type="ECO:0000313" key="3">
    <source>
        <dbReference type="EMBL" id="MBB3166884.1"/>
    </source>
</evidence>
<comment type="caution">
    <text evidence="3">The sequence shown here is derived from an EMBL/GenBank/DDBJ whole genome shotgun (WGS) entry which is preliminary data.</text>
</comment>
<reference evidence="3 4" key="1">
    <citation type="submission" date="2020-08" db="EMBL/GenBank/DDBJ databases">
        <title>Genomic Encyclopedia of Type Strains, Phase III (KMG-III): the genomes of soil and plant-associated and newly described type strains.</title>
        <authorList>
            <person name="Whitman W."/>
        </authorList>
    </citation>
    <scope>NUCLEOTIDE SEQUENCE [LARGE SCALE GENOMIC DNA]</scope>
    <source>
        <strain evidence="3 4">CECT 8571</strain>
    </source>
</reference>
<feature type="chain" id="PRO_5032536697" evidence="2">
    <location>
        <begin position="19"/>
        <end position="106"/>
    </location>
</feature>
<dbReference type="Proteomes" id="UP000559987">
    <property type="component" value="Unassembled WGS sequence"/>
</dbReference>
<gene>
    <name evidence="3" type="ORF">FHS30_000060</name>
</gene>
<keyword evidence="2" id="KW-0732">Signal</keyword>
<name>A0A839UFS2_9GAMM</name>
<sequence>MKTVIFAITLLTATGALANSYVCTHGGMERSITVVYHEPGQAVPCEVQYTKQGESQTLWRADNEGGYCEAQASAFAEKQAGWGWECQQASAEPQAPIEPAEGADGQ</sequence>
<accession>A0A839UFS2</accession>
<evidence type="ECO:0000256" key="2">
    <source>
        <dbReference type="SAM" id="SignalP"/>
    </source>
</evidence>
<dbReference type="RefSeq" id="WP_183907229.1">
    <property type="nucleotide sequence ID" value="NZ_JACHXZ010000001.1"/>
</dbReference>
<evidence type="ECO:0000313" key="4">
    <source>
        <dbReference type="Proteomes" id="UP000559987"/>
    </source>
</evidence>
<feature type="region of interest" description="Disordered" evidence="1">
    <location>
        <begin position="87"/>
        <end position="106"/>
    </location>
</feature>
<keyword evidence="4" id="KW-1185">Reference proteome</keyword>
<proteinExistence type="predicted"/>
<dbReference type="EMBL" id="JACHXZ010000001">
    <property type="protein sequence ID" value="MBB3166884.1"/>
    <property type="molecule type" value="Genomic_DNA"/>
</dbReference>
<evidence type="ECO:0000256" key="1">
    <source>
        <dbReference type="SAM" id="MobiDB-lite"/>
    </source>
</evidence>
<protein>
    <submittedName>
        <fullName evidence="3">Uncharacterized protein</fullName>
    </submittedName>
</protein>
<dbReference type="AlphaFoldDB" id="A0A839UFS2"/>
<organism evidence="3 4">
    <name type="scientific">Simiduia aestuariiviva</name>
    <dbReference type="NCBI Taxonomy" id="1510459"/>
    <lineage>
        <taxon>Bacteria</taxon>
        <taxon>Pseudomonadati</taxon>
        <taxon>Pseudomonadota</taxon>
        <taxon>Gammaproteobacteria</taxon>
        <taxon>Cellvibrionales</taxon>
        <taxon>Cellvibrionaceae</taxon>
        <taxon>Simiduia</taxon>
    </lineage>
</organism>
<feature type="signal peptide" evidence="2">
    <location>
        <begin position="1"/>
        <end position="18"/>
    </location>
</feature>